<reference evidence="1" key="1">
    <citation type="submission" date="2018-05" db="EMBL/GenBank/DDBJ databases">
        <authorList>
            <person name="Lanie J.A."/>
            <person name="Ng W.-L."/>
            <person name="Kazmierczak K.M."/>
            <person name="Andrzejewski T.M."/>
            <person name="Davidsen T.M."/>
            <person name="Wayne K.J."/>
            <person name="Tettelin H."/>
            <person name="Glass J.I."/>
            <person name="Rusch D."/>
            <person name="Podicherti R."/>
            <person name="Tsui H.-C.T."/>
            <person name="Winkler M.E."/>
        </authorList>
    </citation>
    <scope>NUCLEOTIDE SEQUENCE</scope>
</reference>
<evidence type="ECO:0008006" key="2">
    <source>
        <dbReference type="Google" id="ProtNLM"/>
    </source>
</evidence>
<name>A0A381T8C7_9ZZZZ</name>
<protein>
    <recommendedName>
        <fullName evidence="2">MobA-like NTP transferase domain-containing protein</fullName>
    </recommendedName>
</protein>
<proteinExistence type="predicted"/>
<dbReference type="AlphaFoldDB" id="A0A381T8C7"/>
<gene>
    <name evidence="1" type="ORF">METZ01_LOCUS62887</name>
</gene>
<evidence type="ECO:0000313" key="1">
    <source>
        <dbReference type="EMBL" id="SVA10033.1"/>
    </source>
</evidence>
<dbReference type="EMBL" id="UINC01003882">
    <property type="protein sequence ID" value="SVA10033.1"/>
    <property type="molecule type" value="Genomic_DNA"/>
</dbReference>
<feature type="non-terminal residue" evidence="1">
    <location>
        <position position="1"/>
    </location>
</feature>
<organism evidence="1">
    <name type="scientific">marine metagenome</name>
    <dbReference type="NCBI Taxonomy" id="408172"/>
    <lineage>
        <taxon>unclassified sequences</taxon>
        <taxon>metagenomes</taxon>
        <taxon>ecological metagenomes</taxon>
    </lineage>
</organism>
<sequence length="31" mass="3700">WARVDFSDHPDMFLNINTPEELAELEKQLQL</sequence>
<accession>A0A381T8C7</accession>